<dbReference type="Proteomes" id="UP000664096">
    <property type="component" value="Unassembled WGS sequence"/>
</dbReference>
<organism evidence="2 3">
    <name type="scientific">Roseibium aggregatum</name>
    <dbReference type="NCBI Taxonomy" id="187304"/>
    <lineage>
        <taxon>Bacteria</taxon>
        <taxon>Pseudomonadati</taxon>
        <taxon>Pseudomonadota</taxon>
        <taxon>Alphaproteobacteria</taxon>
        <taxon>Hyphomicrobiales</taxon>
        <taxon>Stappiaceae</taxon>
        <taxon>Roseibium</taxon>
    </lineage>
</organism>
<evidence type="ECO:0000256" key="1">
    <source>
        <dbReference type="SAM" id="SignalP"/>
    </source>
</evidence>
<dbReference type="RefSeq" id="WP_207140585.1">
    <property type="nucleotide sequence ID" value="NZ_JAEKJZ010000001.1"/>
</dbReference>
<sequence length="134" mass="14412">MPAIRPKTASLLLGLSLAVTSGIQTVHAQDGFREIRVAPGMATSRSFIEVLKPFLDGHPESTEGNAGMELSVNKDKAGSGFRVEIVKTGYLDDSVLGEHFRGYVIQTSKGEWELLSMAVKQLCARGETSEGTCQ</sequence>
<dbReference type="EMBL" id="JAEKJZ010000001">
    <property type="protein sequence ID" value="MBN9671017.1"/>
    <property type="molecule type" value="Genomic_DNA"/>
</dbReference>
<reference evidence="2" key="1">
    <citation type="submission" date="2020-12" db="EMBL/GenBank/DDBJ databases">
        <title>Oil enriched cultivation method for isolating marine PHA-producing bacteria.</title>
        <authorList>
            <person name="Zheng W."/>
            <person name="Yu S."/>
            <person name="Huang Y."/>
        </authorList>
    </citation>
    <scope>NUCLEOTIDE SEQUENCE</scope>
    <source>
        <strain evidence="2">SY-2-12</strain>
    </source>
</reference>
<feature type="signal peptide" evidence="1">
    <location>
        <begin position="1"/>
        <end position="28"/>
    </location>
</feature>
<dbReference type="AlphaFoldDB" id="A0A939EEE6"/>
<accession>A0A939EEE6</accession>
<feature type="chain" id="PRO_5037473937" evidence="1">
    <location>
        <begin position="29"/>
        <end position="134"/>
    </location>
</feature>
<proteinExistence type="predicted"/>
<evidence type="ECO:0000313" key="3">
    <source>
        <dbReference type="Proteomes" id="UP000664096"/>
    </source>
</evidence>
<evidence type="ECO:0000313" key="2">
    <source>
        <dbReference type="EMBL" id="MBN9671017.1"/>
    </source>
</evidence>
<protein>
    <submittedName>
        <fullName evidence="2">Uncharacterized protein</fullName>
    </submittedName>
</protein>
<gene>
    <name evidence="2" type="ORF">JF539_11795</name>
</gene>
<keyword evidence="1" id="KW-0732">Signal</keyword>
<name>A0A939EEE6_9HYPH</name>
<comment type="caution">
    <text evidence="2">The sequence shown here is derived from an EMBL/GenBank/DDBJ whole genome shotgun (WGS) entry which is preliminary data.</text>
</comment>